<name>A0AAE3D7Z4_9FIRM</name>
<keyword evidence="1" id="KW-0472">Membrane</keyword>
<organism evidence="2 3">
    <name type="scientific">Waltera acetigignens</name>
    <dbReference type="NCBI Taxonomy" id="2981769"/>
    <lineage>
        <taxon>Bacteria</taxon>
        <taxon>Bacillati</taxon>
        <taxon>Bacillota</taxon>
        <taxon>Clostridia</taxon>
        <taxon>Lachnospirales</taxon>
        <taxon>Lachnospiraceae</taxon>
        <taxon>Waltera</taxon>
    </lineage>
</organism>
<feature type="transmembrane region" description="Helical" evidence="1">
    <location>
        <begin position="9"/>
        <end position="35"/>
    </location>
</feature>
<comment type="caution">
    <text evidence="2">The sequence shown here is derived from an EMBL/GenBank/DDBJ whole genome shotgun (WGS) entry which is preliminary data.</text>
</comment>
<keyword evidence="3" id="KW-1185">Reference proteome</keyword>
<evidence type="ECO:0000256" key="1">
    <source>
        <dbReference type="SAM" id="Phobius"/>
    </source>
</evidence>
<reference evidence="2 3" key="1">
    <citation type="submission" date="2021-10" db="EMBL/GenBank/DDBJ databases">
        <title>Anaerobic single-cell dispensing facilitates the cultivation of human gut bacteria.</title>
        <authorList>
            <person name="Afrizal A."/>
        </authorList>
    </citation>
    <scope>NUCLEOTIDE SEQUENCE [LARGE SCALE GENOMIC DNA]</scope>
    <source>
        <strain evidence="2 3">CLA-AA-H273</strain>
    </source>
</reference>
<protein>
    <recommendedName>
        <fullName evidence="4">Zinc ribbon domain-containing protein</fullName>
    </recommendedName>
</protein>
<dbReference type="RefSeq" id="WP_022312187.1">
    <property type="nucleotide sequence ID" value="NZ_JAJEPV010000007.1"/>
</dbReference>
<proteinExistence type="predicted"/>
<evidence type="ECO:0000313" key="3">
    <source>
        <dbReference type="Proteomes" id="UP001197795"/>
    </source>
</evidence>
<keyword evidence="1" id="KW-0812">Transmembrane</keyword>
<evidence type="ECO:0000313" key="2">
    <source>
        <dbReference type="EMBL" id="MCC2118814.1"/>
    </source>
</evidence>
<gene>
    <name evidence="2" type="ORF">LKD75_04270</name>
</gene>
<sequence>MKMNMAQKVLLIIGGAFAGIGAVLTMIFGSIGMVFRPMRAFLALPLFFLILGICFIAAVLFGQHKKSLIVKNGIRYAAKIYGYVENTAYMVNGRFPVNVIVHYFDKNQIEREAVIPTAFEKGASTYPIGMTMDIYEYQGKYGWDPDSVRDEILPGEQELMDDKPVDPSKLRMTAVQCPNCGASYQAAAGYTGRCPYCGSYHNVE</sequence>
<feature type="transmembrane region" description="Helical" evidence="1">
    <location>
        <begin position="41"/>
        <end position="61"/>
    </location>
</feature>
<accession>A0AAE3D7Z4</accession>
<keyword evidence="1" id="KW-1133">Transmembrane helix</keyword>
<dbReference type="EMBL" id="JAJEPV010000007">
    <property type="protein sequence ID" value="MCC2118814.1"/>
    <property type="molecule type" value="Genomic_DNA"/>
</dbReference>
<evidence type="ECO:0008006" key="4">
    <source>
        <dbReference type="Google" id="ProtNLM"/>
    </source>
</evidence>
<dbReference type="Proteomes" id="UP001197795">
    <property type="component" value="Unassembled WGS sequence"/>
</dbReference>
<dbReference type="AlphaFoldDB" id="A0AAE3D7Z4"/>